<evidence type="ECO:0000313" key="2">
    <source>
        <dbReference type="EMBL" id="GAH16915.1"/>
    </source>
</evidence>
<name>X1E966_9ZZZZ</name>
<sequence>MVYKKDDWALYKKVVTLRGGRNQTIYFFSKHKPKSGEQCDKPENMEMGVNERTGLPYLKKK</sequence>
<dbReference type="AlphaFoldDB" id="X1E966"/>
<organism evidence="2">
    <name type="scientific">marine sediment metagenome</name>
    <dbReference type="NCBI Taxonomy" id="412755"/>
    <lineage>
        <taxon>unclassified sequences</taxon>
        <taxon>metagenomes</taxon>
        <taxon>ecological metagenomes</taxon>
    </lineage>
</organism>
<dbReference type="EMBL" id="BART01031720">
    <property type="protein sequence ID" value="GAH16915.1"/>
    <property type="molecule type" value="Genomic_DNA"/>
</dbReference>
<accession>X1E966</accession>
<protein>
    <submittedName>
        <fullName evidence="2">Uncharacterized protein</fullName>
    </submittedName>
</protein>
<reference evidence="2" key="1">
    <citation type="journal article" date="2014" name="Front. Microbiol.">
        <title>High frequency of phylogenetically diverse reductive dehalogenase-homologous genes in deep subseafloor sedimentary metagenomes.</title>
        <authorList>
            <person name="Kawai M."/>
            <person name="Futagami T."/>
            <person name="Toyoda A."/>
            <person name="Takaki Y."/>
            <person name="Nishi S."/>
            <person name="Hori S."/>
            <person name="Arai W."/>
            <person name="Tsubouchi T."/>
            <person name="Morono Y."/>
            <person name="Uchiyama I."/>
            <person name="Ito T."/>
            <person name="Fujiyama A."/>
            <person name="Inagaki F."/>
            <person name="Takami H."/>
        </authorList>
    </citation>
    <scope>NUCLEOTIDE SEQUENCE</scope>
    <source>
        <strain evidence="2">Expedition CK06-06</strain>
    </source>
</reference>
<feature type="region of interest" description="Disordered" evidence="1">
    <location>
        <begin position="37"/>
        <end position="61"/>
    </location>
</feature>
<evidence type="ECO:0000256" key="1">
    <source>
        <dbReference type="SAM" id="MobiDB-lite"/>
    </source>
</evidence>
<gene>
    <name evidence="2" type="ORF">S01H4_55026</name>
</gene>
<proteinExistence type="predicted"/>
<comment type="caution">
    <text evidence="2">The sequence shown here is derived from an EMBL/GenBank/DDBJ whole genome shotgun (WGS) entry which is preliminary data.</text>
</comment>